<dbReference type="AlphaFoldDB" id="A0A0L0NZ81"/>
<dbReference type="InterPro" id="IPR011009">
    <property type="entry name" value="Kinase-like_dom_sf"/>
</dbReference>
<dbReference type="EC" id="2.7.11.25" evidence="2"/>
<dbReference type="InterPro" id="IPR029458">
    <property type="entry name" value="Ras-bd_By2"/>
</dbReference>
<dbReference type="Proteomes" id="UP000037122">
    <property type="component" value="Unassembled WGS sequence"/>
</dbReference>
<evidence type="ECO:0000256" key="2">
    <source>
        <dbReference type="ARBA" id="ARBA00012406"/>
    </source>
</evidence>
<proteinExistence type="inferred from homology"/>
<evidence type="ECO:0000256" key="6">
    <source>
        <dbReference type="ARBA" id="ARBA00022777"/>
    </source>
</evidence>
<dbReference type="Pfam" id="PF00536">
    <property type="entry name" value="SAM_1"/>
    <property type="match status" value="1"/>
</dbReference>
<dbReference type="SUPFAM" id="SSF47769">
    <property type="entry name" value="SAM/Pointed domain"/>
    <property type="match status" value="1"/>
</dbReference>
<feature type="binding site" evidence="10">
    <location>
        <position position="461"/>
    </location>
    <ligand>
        <name>ATP</name>
        <dbReference type="ChEBI" id="CHEBI:30616"/>
    </ligand>
</feature>
<dbReference type="GO" id="GO:0005524">
    <property type="term" value="F:ATP binding"/>
    <property type="evidence" value="ECO:0007669"/>
    <property type="project" value="UniProtKB-UniRule"/>
</dbReference>
<evidence type="ECO:0000259" key="13">
    <source>
        <dbReference type="PROSITE" id="PS50105"/>
    </source>
</evidence>
<gene>
    <name evidence="14" type="ORF">QG37_03599</name>
</gene>
<keyword evidence="3" id="KW-0723">Serine/threonine-protein kinase</keyword>
<keyword evidence="6" id="KW-0418">Kinase</keyword>
<evidence type="ECO:0000256" key="1">
    <source>
        <dbReference type="ARBA" id="ARBA00006529"/>
    </source>
</evidence>
<dbReference type="SMART" id="SM00220">
    <property type="entry name" value="S_TKc"/>
    <property type="match status" value="1"/>
</dbReference>
<sequence>MEFSDLQGWLQKCKCLQYLGTFIENGITLDLVPELDSEALKELGITKLGDKLRLEVAISNLNKERLQHSVNVQELQRQVQSELAQLTGSGGETNGSMMSSANDDSTFLGTRSSLSRSHSKSESHLNSNSNSHGSSGRTVTFILPDGSMKKVNIEGCFNTQLIKRKALKTLGVKGKDTDYDTYIHTTGPGGAKIASLHDVEFVTTCFAPDRTEKHRIMLTPKGEQPTLTAAEQSLRILQRMAGRKPQAPQMRKFFGQRPPSELISSNLGEYFPQTPQEDLETTVRNSVRYSMRLLRRFRVPTSLLIFLGKLGRVSMTSSERRPRNNKTIGDMMVNNVSVIDEATNPQDTISLGSRGGDSMAEDGQLMITRQTESSKHRFSVAALYTTNNNRYSRIELFSIDSDDENTDDCLDYYAEIGNDGYDVHPFVPGRKWVQGARIGLGSFGTVVLGMDPMTGELMAVKQVPIPTGAARHNDLQRSMIEALHHEMTLLKELNHENIVRYYGSSSEGSFLNIFLEYVPGGSVQLMLQLYGPFEEPLIRNFVRQVLVGLSYLHSVDIIHRDIKGANILIDIKGTVKISDFGISKKVDSSEDREGNKQARRASLQGSVYWMAPEVVKQTAYTKKADIWSVGCLVVEMFTGKHPFPSFSQMQAIFKIGTHTQPQVPEWCTAEGKDFLTKTFEIDYDKRPTASQLLCEAFLNPLILSHLA</sequence>
<dbReference type="Gene3D" id="1.10.150.50">
    <property type="entry name" value="Transcription Factor, Ets-1"/>
    <property type="match status" value="1"/>
</dbReference>
<dbReference type="PROSITE" id="PS00108">
    <property type="entry name" value="PROTEIN_KINASE_ST"/>
    <property type="match status" value="1"/>
</dbReference>
<comment type="caution">
    <text evidence="14">The sequence shown here is derived from an EMBL/GenBank/DDBJ whole genome shotgun (WGS) entry which is preliminary data.</text>
</comment>
<dbReference type="VEuPathDB" id="FungiDB:CJJ09_004026"/>
<feature type="domain" description="Protein kinase" evidence="12">
    <location>
        <begin position="432"/>
        <end position="698"/>
    </location>
</feature>
<comment type="catalytic activity">
    <reaction evidence="8">
        <text>L-threonyl-[protein] + ATP = O-phospho-L-threonyl-[protein] + ADP + H(+)</text>
        <dbReference type="Rhea" id="RHEA:46608"/>
        <dbReference type="Rhea" id="RHEA-COMP:11060"/>
        <dbReference type="Rhea" id="RHEA-COMP:11605"/>
        <dbReference type="ChEBI" id="CHEBI:15378"/>
        <dbReference type="ChEBI" id="CHEBI:30013"/>
        <dbReference type="ChEBI" id="CHEBI:30616"/>
        <dbReference type="ChEBI" id="CHEBI:61977"/>
        <dbReference type="ChEBI" id="CHEBI:456216"/>
        <dbReference type="EC" id="2.7.11.25"/>
    </reaction>
</comment>
<feature type="domain" description="SAM" evidence="13">
    <location>
        <begin position="1"/>
        <end position="64"/>
    </location>
</feature>
<feature type="compositionally biased region" description="Low complexity" evidence="11">
    <location>
        <begin position="124"/>
        <end position="137"/>
    </location>
</feature>
<dbReference type="VEuPathDB" id="FungiDB:CJJ07_004473"/>
<keyword evidence="7 10" id="KW-0067">ATP-binding</keyword>
<dbReference type="VEuPathDB" id="FungiDB:CJI96_0004118"/>
<name>A0A0L0NZ81_CANAR</name>
<keyword evidence="4" id="KW-0808">Transferase</keyword>
<feature type="region of interest" description="Disordered" evidence="11">
    <location>
        <begin position="87"/>
        <end position="138"/>
    </location>
</feature>
<dbReference type="EMBL" id="LGST01000023">
    <property type="protein sequence ID" value="KND99462.1"/>
    <property type="molecule type" value="Genomic_DNA"/>
</dbReference>
<organism evidence="14 15">
    <name type="scientific">Candidozyma auris</name>
    <name type="common">Yeast</name>
    <name type="synonym">Candida auris</name>
    <dbReference type="NCBI Taxonomy" id="498019"/>
    <lineage>
        <taxon>Eukaryota</taxon>
        <taxon>Fungi</taxon>
        <taxon>Dikarya</taxon>
        <taxon>Ascomycota</taxon>
        <taxon>Saccharomycotina</taxon>
        <taxon>Pichiomycetes</taxon>
        <taxon>Metschnikowiaceae</taxon>
        <taxon>Candidozyma</taxon>
    </lineage>
</organism>
<dbReference type="InterPro" id="IPR008271">
    <property type="entry name" value="Ser/Thr_kinase_AS"/>
</dbReference>
<dbReference type="VEuPathDB" id="FungiDB:CJI97_005414"/>
<reference evidence="15" key="1">
    <citation type="journal article" date="2015" name="BMC Genomics">
        <title>Draft genome of a commonly misdiagnosed multidrug resistant pathogen Candida auris.</title>
        <authorList>
            <person name="Chatterjee S."/>
            <person name="Alampalli S.V."/>
            <person name="Nageshan R.K."/>
            <person name="Chettiar S.T."/>
            <person name="Joshi S."/>
            <person name="Tatu U.S."/>
        </authorList>
    </citation>
    <scope>NUCLEOTIDE SEQUENCE [LARGE SCALE GENOMIC DNA]</scope>
    <source>
        <strain evidence="15">6684</strain>
    </source>
</reference>
<keyword evidence="5 10" id="KW-0547">Nucleotide-binding</keyword>
<dbReference type="SUPFAM" id="SSF56112">
    <property type="entry name" value="Protein kinase-like (PK-like)"/>
    <property type="match status" value="1"/>
</dbReference>
<dbReference type="Pfam" id="PF00069">
    <property type="entry name" value="Pkinase"/>
    <property type="match status" value="1"/>
</dbReference>
<protein>
    <recommendedName>
        <fullName evidence="2">mitogen-activated protein kinase kinase kinase</fullName>
        <ecNumber evidence="2">2.7.11.25</ecNumber>
    </recommendedName>
</protein>
<dbReference type="Pfam" id="PF14847">
    <property type="entry name" value="Ras_bdg_2"/>
    <property type="match status" value="1"/>
</dbReference>
<dbReference type="InterPro" id="IPR013761">
    <property type="entry name" value="SAM/pointed_sf"/>
</dbReference>
<dbReference type="InterPro" id="IPR000719">
    <property type="entry name" value="Prot_kinase_dom"/>
</dbReference>
<evidence type="ECO:0000256" key="8">
    <source>
        <dbReference type="ARBA" id="ARBA00047559"/>
    </source>
</evidence>
<dbReference type="GO" id="GO:0004709">
    <property type="term" value="F:MAP kinase kinase kinase activity"/>
    <property type="evidence" value="ECO:0007669"/>
    <property type="project" value="UniProtKB-EC"/>
</dbReference>
<dbReference type="CDD" id="cd09534">
    <property type="entry name" value="SAM_Ste11_fungal"/>
    <property type="match status" value="1"/>
</dbReference>
<evidence type="ECO:0000256" key="11">
    <source>
        <dbReference type="SAM" id="MobiDB-lite"/>
    </source>
</evidence>
<dbReference type="Gene3D" id="1.10.510.10">
    <property type="entry name" value="Transferase(Phosphotransferase) domain 1"/>
    <property type="match status" value="1"/>
</dbReference>
<evidence type="ECO:0000256" key="10">
    <source>
        <dbReference type="PROSITE-ProRule" id="PRU10141"/>
    </source>
</evidence>
<dbReference type="Gene3D" id="3.10.20.90">
    <property type="entry name" value="Phosphatidylinositol 3-kinase Catalytic Subunit, Chain A, domain 1"/>
    <property type="match status" value="1"/>
</dbReference>
<comment type="catalytic activity">
    <reaction evidence="9">
        <text>L-seryl-[protein] + ATP = O-phospho-L-seryl-[protein] + ADP + H(+)</text>
        <dbReference type="Rhea" id="RHEA:17989"/>
        <dbReference type="Rhea" id="RHEA-COMP:9863"/>
        <dbReference type="Rhea" id="RHEA-COMP:11604"/>
        <dbReference type="ChEBI" id="CHEBI:15378"/>
        <dbReference type="ChEBI" id="CHEBI:29999"/>
        <dbReference type="ChEBI" id="CHEBI:30616"/>
        <dbReference type="ChEBI" id="CHEBI:83421"/>
        <dbReference type="ChEBI" id="CHEBI:456216"/>
        <dbReference type="EC" id="2.7.11.25"/>
    </reaction>
</comment>
<dbReference type="InterPro" id="IPR001660">
    <property type="entry name" value="SAM"/>
</dbReference>
<dbReference type="VEuPathDB" id="FungiDB:B9J08_005331"/>
<evidence type="ECO:0000256" key="9">
    <source>
        <dbReference type="ARBA" id="ARBA00048329"/>
    </source>
</evidence>
<dbReference type="PROSITE" id="PS50105">
    <property type="entry name" value="SAM_DOMAIN"/>
    <property type="match status" value="1"/>
</dbReference>
<evidence type="ECO:0000256" key="7">
    <source>
        <dbReference type="ARBA" id="ARBA00022840"/>
    </source>
</evidence>
<dbReference type="VEuPathDB" id="FungiDB:QG37_03599"/>
<evidence type="ECO:0000259" key="12">
    <source>
        <dbReference type="PROSITE" id="PS50011"/>
    </source>
</evidence>
<evidence type="ECO:0000313" key="15">
    <source>
        <dbReference type="Proteomes" id="UP000037122"/>
    </source>
</evidence>
<dbReference type="GO" id="GO:0030447">
    <property type="term" value="P:filamentous growth"/>
    <property type="evidence" value="ECO:0007669"/>
    <property type="project" value="UniProtKB-ARBA"/>
</dbReference>
<comment type="similarity">
    <text evidence="1">Belongs to the protein kinase superfamily. STE Ser/Thr protein kinase family. MAP kinase kinase kinase subfamily.</text>
</comment>
<dbReference type="SMART" id="SM00454">
    <property type="entry name" value="SAM"/>
    <property type="match status" value="1"/>
</dbReference>
<feature type="compositionally biased region" description="Polar residues" evidence="11">
    <location>
        <begin position="94"/>
        <end position="107"/>
    </location>
</feature>
<accession>A0A0L0NZ81</accession>
<dbReference type="PROSITE" id="PS50011">
    <property type="entry name" value="PROTEIN_KINASE_DOM"/>
    <property type="match status" value="1"/>
</dbReference>
<evidence type="ECO:0000256" key="3">
    <source>
        <dbReference type="ARBA" id="ARBA00022527"/>
    </source>
</evidence>
<evidence type="ECO:0000313" key="14">
    <source>
        <dbReference type="EMBL" id="KND99462.1"/>
    </source>
</evidence>
<dbReference type="InterPro" id="IPR017441">
    <property type="entry name" value="Protein_kinase_ATP_BS"/>
</dbReference>
<dbReference type="PANTHER" id="PTHR11584">
    <property type="entry name" value="SERINE/THREONINE PROTEIN KINASE"/>
    <property type="match status" value="1"/>
</dbReference>
<dbReference type="PROSITE" id="PS00107">
    <property type="entry name" value="PROTEIN_KINASE_ATP"/>
    <property type="match status" value="1"/>
</dbReference>
<dbReference type="FunFam" id="1.10.510.10:FF:000334">
    <property type="entry name" value="Serine/threonine-protein kinase STE11"/>
    <property type="match status" value="1"/>
</dbReference>
<dbReference type="SMART" id="SM01304">
    <property type="entry name" value="Ras_bdg_2"/>
    <property type="match status" value="1"/>
</dbReference>
<evidence type="ECO:0000256" key="5">
    <source>
        <dbReference type="ARBA" id="ARBA00022741"/>
    </source>
</evidence>
<dbReference type="PANTHER" id="PTHR11584:SF369">
    <property type="entry name" value="MITOGEN-ACTIVATED PROTEIN KINASE KINASE KINASE 19-RELATED"/>
    <property type="match status" value="1"/>
</dbReference>
<dbReference type="FunFam" id="3.30.200.20:FF:000387">
    <property type="entry name" value="Serine/threonine-protein kinase STE11"/>
    <property type="match status" value="1"/>
</dbReference>
<evidence type="ECO:0000256" key="4">
    <source>
        <dbReference type="ARBA" id="ARBA00022679"/>
    </source>
</evidence>